<proteinExistence type="inferred from homology"/>
<dbReference type="Pfam" id="PF00239">
    <property type="entry name" value="Resolvase"/>
    <property type="match status" value="1"/>
</dbReference>
<sequence>MTGQVVGYARVSTTDQNLDRQLAEIGDVDRLFAEKVSGASASARPVLQEMLGYVRAGDTIRVTSPDRLARSTTDLLRLLEDLKAREVNVIFTSTPALNTDSAQGIFMLTVLGAVAELERALIRERQADGIAAAKKRGVYDRAPALSPDQIVQARERIAAGVPKTTVARDLGVSRMTLYRALDGTGRYAATAHQAASSATT</sequence>
<evidence type="ECO:0000259" key="7">
    <source>
        <dbReference type="PROSITE" id="PS51736"/>
    </source>
</evidence>
<comment type="similarity">
    <text evidence="1">Belongs to the site-specific recombinase resolvase family.</text>
</comment>
<dbReference type="InterPro" id="IPR006119">
    <property type="entry name" value="Resolv_N"/>
</dbReference>
<dbReference type="EMBL" id="JRNE01000030">
    <property type="protein sequence ID" value="KGF18013.1"/>
    <property type="molecule type" value="Genomic_DNA"/>
</dbReference>
<dbReference type="InterPro" id="IPR006118">
    <property type="entry name" value="Recombinase_CS"/>
</dbReference>
<evidence type="ECO:0000256" key="4">
    <source>
        <dbReference type="ARBA" id="ARBA00023172"/>
    </source>
</evidence>
<keyword evidence="3" id="KW-0238">DNA-binding</keyword>
<dbReference type="CDD" id="cd03768">
    <property type="entry name" value="SR_ResInv"/>
    <property type="match status" value="1"/>
</dbReference>
<dbReference type="InterPro" id="IPR006120">
    <property type="entry name" value="Resolvase_HTH_dom"/>
</dbReference>
<dbReference type="GO" id="GO:0015074">
    <property type="term" value="P:DNA integration"/>
    <property type="evidence" value="ECO:0007669"/>
    <property type="project" value="UniProtKB-KW"/>
</dbReference>
<name>A0A095Y6V8_9CORY</name>
<evidence type="ECO:0000256" key="2">
    <source>
        <dbReference type="ARBA" id="ARBA00022908"/>
    </source>
</evidence>
<dbReference type="InterPro" id="IPR036162">
    <property type="entry name" value="Resolvase-like_N_sf"/>
</dbReference>
<evidence type="ECO:0000313" key="9">
    <source>
        <dbReference type="Proteomes" id="UP000029548"/>
    </source>
</evidence>
<reference evidence="8 9" key="1">
    <citation type="submission" date="2014-07" db="EMBL/GenBank/DDBJ databases">
        <authorList>
            <person name="McCorrison J."/>
            <person name="Sanka R."/>
            <person name="Torralba M."/>
            <person name="Gillis M."/>
            <person name="Haft D.H."/>
            <person name="Methe B."/>
            <person name="Sutton G."/>
            <person name="Nelson K.E."/>
        </authorList>
    </citation>
    <scope>NUCLEOTIDE SEQUENCE [LARGE SCALE GENOMIC DNA]</scope>
    <source>
        <strain evidence="8 9">DNF00450</strain>
    </source>
</reference>
<comment type="caution">
    <text evidence="8">The sequence shown here is derived from an EMBL/GenBank/DDBJ whole genome shotgun (WGS) entry which is preliminary data.</text>
</comment>
<dbReference type="SUPFAM" id="SSF46689">
    <property type="entry name" value="Homeodomain-like"/>
    <property type="match status" value="1"/>
</dbReference>
<dbReference type="Gene3D" id="1.10.10.60">
    <property type="entry name" value="Homeodomain-like"/>
    <property type="match status" value="1"/>
</dbReference>
<dbReference type="InterPro" id="IPR009057">
    <property type="entry name" value="Homeodomain-like_sf"/>
</dbReference>
<dbReference type="Pfam" id="PF02796">
    <property type="entry name" value="HTH_7"/>
    <property type="match status" value="1"/>
</dbReference>
<dbReference type="RefSeq" id="WP_035120620.1">
    <property type="nucleotide sequence ID" value="NZ_JRNE01000030.1"/>
</dbReference>
<dbReference type="eggNOG" id="COG1961">
    <property type="taxonomic scope" value="Bacteria"/>
</dbReference>
<dbReference type="PANTHER" id="PTHR30461:SF26">
    <property type="entry name" value="RESOLVASE HOMOLOG YNEB"/>
    <property type="match status" value="1"/>
</dbReference>
<dbReference type="CDD" id="cd00569">
    <property type="entry name" value="HTH_Hin_like"/>
    <property type="match status" value="1"/>
</dbReference>
<evidence type="ECO:0000256" key="3">
    <source>
        <dbReference type="ARBA" id="ARBA00023125"/>
    </source>
</evidence>
<evidence type="ECO:0000256" key="5">
    <source>
        <dbReference type="PIRSR" id="PIRSR606118-50"/>
    </source>
</evidence>
<dbReference type="PROSITE" id="PS00397">
    <property type="entry name" value="RECOMBINASES_1"/>
    <property type="match status" value="1"/>
</dbReference>
<accession>A0A095Y6V8</accession>
<dbReference type="GO" id="GO:0003677">
    <property type="term" value="F:DNA binding"/>
    <property type="evidence" value="ECO:0007669"/>
    <property type="project" value="UniProtKB-KW"/>
</dbReference>
<evidence type="ECO:0000256" key="1">
    <source>
        <dbReference type="ARBA" id="ARBA00009913"/>
    </source>
</evidence>
<keyword evidence="4" id="KW-0233">DNA recombination</keyword>
<keyword evidence="2" id="KW-0229">DNA integration</keyword>
<dbReference type="AlphaFoldDB" id="A0A095Y6V8"/>
<dbReference type="SUPFAM" id="SSF53041">
    <property type="entry name" value="Resolvase-like"/>
    <property type="match status" value="1"/>
</dbReference>
<dbReference type="InterPro" id="IPR050639">
    <property type="entry name" value="SSR_resolvase"/>
</dbReference>
<dbReference type="Gene3D" id="3.40.50.1390">
    <property type="entry name" value="Resolvase, N-terminal catalytic domain"/>
    <property type="match status" value="1"/>
</dbReference>
<gene>
    <name evidence="8" type="ORF">HMPREF1650_02895</name>
</gene>
<dbReference type="Proteomes" id="UP000029548">
    <property type="component" value="Unassembled WGS sequence"/>
</dbReference>
<evidence type="ECO:0000256" key="6">
    <source>
        <dbReference type="PROSITE-ProRule" id="PRU10137"/>
    </source>
</evidence>
<dbReference type="PANTHER" id="PTHR30461">
    <property type="entry name" value="DNA-INVERTASE FROM LAMBDOID PROPHAGE"/>
    <property type="match status" value="1"/>
</dbReference>
<feature type="active site" description="O-(5'-phospho-DNA)-serine intermediate" evidence="5 6">
    <location>
        <position position="12"/>
    </location>
</feature>
<evidence type="ECO:0000313" key="8">
    <source>
        <dbReference type="EMBL" id="KGF18013.1"/>
    </source>
</evidence>
<feature type="domain" description="Resolvase/invertase-type recombinase catalytic" evidence="7">
    <location>
        <begin position="4"/>
        <end position="137"/>
    </location>
</feature>
<dbReference type="GO" id="GO:0000150">
    <property type="term" value="F:DNA strand exchange activity"/>
    <property type="evidence" value="ECO:0007669"/>
    <property type="project" value="InterPro"/>
</dbReference>
<protein>
    <submittedName>
        <fullName evidence="8">Transposase</fullName>
    </submittedName>
</protein>
<dbReference type="PROSITE" id="PS51736">
    <property type="entry name" value="RECOMBINASES_3"/>
    <property type="match status" value="1"/>
</dbReference>
<organism evidence="8 9">
    <name type="scientific">Corynebacterium freneyi DNF00450</name>
    <dbReference type="NCBI Taxonomy" id="1287475"/>
    <lineage>
        <taxon>Bacteria</taxon>
        <taxon>Bacillati</taxon>
        <taxon>Actinomycetota</taxon>
        <taxon>Actinomycetes</taxon>
        <taxon>Mycobacteriales</taxon>
        <taxon>Corynebacteriaceae</taxon>
        <taxon>Corynebacterium</taxon>
    </lineage>
</organism>
<dbReference type="SMART" id="SM00857">
    <property type="entry name" value="Resolvase"/>
    <property type="match status" value="1"/>
</dbReference>